<dbReference type="RefSeq" id="WP_179463034.1">
    <property type="nucleotide sequence ID" value="NZ_JACBZX010000001.1"/>
</dbReference>
<reference evidence="3 4" key="1">
    <citation type="submission" date="2020-07" db="EMBL/GenBank/DDBJ databases">
        <title>Sequencing the genomes of 1000 actinobacteria strains.</title>
        <authorList>
            <person name="Klenk H.-P."/>
        </authorList>
    </citation>
    <scope>NUCLEOTIDE SEQUENCE [LARGE SCALE GENOMIC DNA]</scope>
    <source>
        <strain evidence="3 4">DSM 24723</strain>
    </source>
</reference>
<accession>A0A852XBC3</accession>
<organism evidence="3 4">
    <name type="scientific">Janibacter alkaliphilus</name>
    <dbReference type="NCBI Taxonomy" id="1069963"/>
    <lineage>
        <taxon>Bacteria</taxon>
        <taxon>Bacillati</taxon>
        <taxon>Actinomycetota</taxon>
        <taxon>Actinomycetes</taxon>
        <taxon>Micrococcales</taxon>
        <taxon>Intrasporangiaceae</taxon>
        <taxon>Janibacter</taxon>
    </lineage>
</organism>
<protein>
    <recommendedName>
        <fullName evidence="2">DUF6891 domain-containing protein</fullName>
    </recommendedName>
</protein>
<evidence type="ECO:0000313" key="4">
    <source>
        <dbReference type="Proteomes" id="UP000592181"/>
    </source>
</evidence>
<dbReference type="AlphaFoldDB" id="A0A852XBC3"/>
<evidence type="ECO:0000313" key="3">
    <source>
        <dbReference type="EMBL" id="NYG37704.1"/>
    </source>
</evidence>
<feature type="compositionally biased region" description="Basic and acidic residues" evidence="1">
    <location>
        <begin position="49"/>
        <end position="76"/>
    </location>
</feature>
<evidence type="ECO:0000256" key="1">
    <source>
        <dbReference type="SAM" id="MobiDB-lite"/>
    </source>
</evidence>
<gene>
    <name evidence="3" type="ORF">BJY28_002173</name>
</gene>
<sequence length="252" mass="25755">MEKDETADGSAGRRGEADLTGWIRLQMASGLRSSGEIVEALLAGAAGDRLPDADWESAGRESAERRGDERAGDERASGLQAGDELLGRGELEELVARVAAQYREQQPGPSADAQALVSAARGLTTIGLLVALGDEEDETLAREAALRRAAAARAGGAIITGCVYASRAAVEDMVLLGRLELGVAALEEDEHSAVGAQLASALGGGPIQAQAATLGRDVVDQLVAAGLPARWDGGPGSPVVVEPIAYAAPLVD</sequence>
<evidence type="ECO:0000259" key="2">
    <source>
        <dbReference type="Pfam" id="PF21831"/>
    </source>
</evidence>
<dbReference type="Pfam" id="PF21831">
    <property type="entry name" value="DUF6891"/>
    <property type="match status" value="1"/>
</dbReference>
<comment type="caution">
    <text evidence="3">The sequence shown here is derived from an EMBL/GenBank/DDBJ whole genome shotgun (WGS) entry which is preliminary data.</text>
</comment>
<feature type="region of interest" description="Disordered" evidence="1">
    <location>
        <begin position="49"/>
        <end position="83"/>
    </location>
</feature>
<keyword evidence="4" id="KW-1185">Reference proteome</keyword>
<dbReference type="InterPro" id="IPR054186">
    <property type="entry name" value="DUF6891"/>
</dbReference>
<dbReference type="EMBL" id="JACBZX010000001">
    <property type="protein sequence ID" value="NYG37704.1"/>
    <property type="molecule type" value="Genomic_DNA"/>
</dbReference>
<proteinExistence type="predicted"/>
<feature type="domain" description="DUF6891" evidence="2">
    <location>
        <begin position="82"/>
        <end position="245"/>
    </location>
</feature>
<name>A0A852XBC3_9MICO</name>
<dbReference type="Proteomes" id="UP000592181">
    <property type="component" value="Unassembled WGS sequence"/>
</dbReference>